<proteinExistence type="predicted"/>
<dbReference type="RefSeq" id="XP_004259155.1">
    <property type="nucleotide sequence ID" value="XM_004259107.1"/>
</dbReference>
<organism evidence="1 2">
    <name type="scientific">Entamoeba invadens IP1</name>
    <dbReference type="NCBI Taxonomy" id="370355"/>
    <lineage>
        <taxon>Eukaryota</taxon>
        <taxon>Amoebozoa</taxon>
        <taxon>Evosea</taxon>
        <taxon>Archamoebae</taxon>
        <taxon>Mastigamoebida</taxon>
        <taxon>Entamoebidae</taxon>
        <taxon>Entamoeba</taxon>
    </lineage>
</organism>
<reference evidence="1 2" key="1">
    <citation type="submission" date="2012-10" db="EMBL/GenBank/DDBJ databases">
        <authorList>
            <person name="Zafar N."/>
            <person name="Inman J."/>
            <person name="Hall N."/>
            <person name="Lorenzi H."/>
            <person name="Caler E."/>
        </authorList>
    </citation>
    <scope>NUCLEOTIDE SEQUENCE [LARGE SCALE GENOMIC DNA]</scope>
    <source>
        <strain evidence="1 2">IP1</strain>
    </source>
</reference>
<dbReference type="VEuPathDB" id="AmoebaDB:EIN_443740"/>
<dbReference type="GeneID" id="14891364"/>
<keyword evidence="2" id="KW-1185">Reference proteome</keyword>
<evidence type="ECO:0000313" key="2">
    <source>
        <dbReference type="Proteomes" id="UP000014680"/>
    </source>
</evidence>
<protein>
    <submittedName>
        <fullName evidence="1">Uncharacterized protein</fullName>
    </submittedName>
</protein>
<dbReference type="KEGG" id="eiv:EIN_443740"/>
<accession>A0A0A1UG66</accession>
<dbReference type="EMBL" id="KB206373">
    <property type="protein sequence ID" value="ELP92384.1"/>
    <property type="molecule type" value="Genomic_DNA"/>
</dbReference>
<gene>
    <name evidence="1" type="ORF">EIN_443740</name>
</gene>
<sequence length="101" mass="11776">MLIKEVGDFRKVFIDSMNIQSSGNFHCELFTVMALKLRLLVNKLGNNKVSFCYPEYYAFLIDVIQCIIVVQTFYFVERSVTISNGVRVDPKQYQSKDNDFM</sequence>
<name>A0A0A1UG66_ENTIV</name>
<dbReference type="AlphaFoldDB" id="A0A0A1UG66"/>
<evidence type="ECO:0000313" key="1">
    <source>
        <dbReference type="EMBL" id="ELP92384.1"/>
    </source>
</evidence>
<dbReference type="Proteomes" id="UP000014680">
    <property type="component" value="Unassembled WGS sequence"/>
</dbReference>